<name>A0A7X1WC37_9PSED</name>
<dbReference type="GO" id="GO:0005524">
    <property type="term" value="F:ATP binding"/>
    <property type="evidence" value="ECO:0007669"/>
    <property type="project" value="InterPro"/>
</dbReference>
<dbReference type="PROSITE" id="PS51194">
    <property type="entry name" value="HELICASE_CTER"/>
    <property type="match status" value="1"/>
</dbReference>
<dbReference type="InterPro" id="IPR049730">
    <property type="entry name" value="SNF2/RAD54-like_C"/>
</dbReference>
<dbReference type="GO" id="GO:0016787">
    <property type="term" value="F:hydrolase activity"/>
    <property type="evidence" value="ECO:0007669"/>
    <property type="project" value="UniProtKB-KW"/>
</dbReference>
<dbReference type="SUPFAM" id="SSF52540">
    <property type="entry name" value="P-loop containing nucleoside triphosphate hydrolases"/>
    <property type="match status" value="2"/>
</dbReference>
<dbReference type="SMART" id="SM00487">
    <property type="entry name" value="DEXDc"/>
    <property type="match status" value="1"/>
</dbReference>
<accession>A0A7X1WC37</accession>
<dbReference type="CDD" id="cd18793">
    <property type="entry name" value="SF2_C_SNF"/>
    <property type="match status" value="1"/>
</dbReference>
<dbReference type="InterPro" id="IPR014001">
    <property type="entry name" value="Helicase_ATP-bd"/>
</dbReference>
<evidence type="ECO:0000256" key="2">
    <source>
        <dbReference type="ARBA" id="ARBA00022806"/>
    </source>
</evidence>
<dbReference type="Gene3D" id="3.40.50.10810">
    <property type="entry name" value="Tandem AAA-ATPase domain"/>
    <property type="match status" value="1"/>
</dbReference>
<reference evidence="6 7" key="1">
    <citation type="submission" date="2019-10" db="EMBL/GenBank/DDBJ databases">
        <title>Evaluation of single-gene subtyping targets for Pseudomonas.</title>
        <authorList>
            <person name="Reichler S.J."/>
            <person name="Orsi R.H."/>
            <person name="Wiedmann M."/>
            <person name="Martin N.H."/>
            <person name="Murphy S.I."/>
        </authorList>
    </citation>
    <scope>NUCLEOTIDE SEQUENCE [LARGE SCALE GENOMIC DNA]</scope>
    <source>
        <strain evidence="6 7">FSL R10-3257</strain>
    </source>
</reference>
<gene>
    <name evidence="6" type="ORF">GHO40_19980</name>
</gene>
<evidence type="ECO:0000313" key="6">
    <source>
        <dbReference type="EMBL" id="MQT48987.1"/>
    </source>
</evidence>
<evidence type="ECO:0000259" key="5">
    <source>
        <dbReference type="PROSITE" id="PS51194"/>
    </source>
</evidence>
<dbReference type="Pfam" id="PF00271">
    <property type="entry name" value="Helicase_C"/>
    <property type="match status" value="1"/>
</dbReference>
<dbReference type="Proteomes" id="UP000441404">
    <property type="component" value="Unassembled WGS sequence"/>
</dbReference>
<feature type="domain" description="Helicase ATP-binding" evidence="4">
    <location>
        <begin position="114"/>
        <end position="270"/>
    </location>
</feature>
<evidence type="ECO:0000256" key="1">
    <source>
        <dbReference type="ARBA" id="ARBA00022801"/>
    </source>
</evidence>
<keyword evidence="3" id="KW-0175">Coiled coil</keyword>
<dbReference type="InterPro" id="IPR038718">
    <property type="entry name" value="SNF2-like_sf"/>
</dbReference>
<evidence type="ECO:0000259" key="4">
    <source>
        <dbReference type="PROSITE" id="PS51192"/>
    </source>
</evidence>
<dbReference type="SMART" id="SM00490">
    <property type="entry name" value="HELICc"/>
    <property type="match status" value="1"/>
</dbReference>
<evidence type="ECO:0000313" key="7">
    <source>
        <dbReference type="Proteomes" id="UP000441404"/>
    </source>
</evidence>
<dbReference type="PROSITE" id="PS51192">
    <property type="entry name" value="HELICASE_ATP_BIND_1"/>
    <property type="match status" value="1"/>
</dbReference>
<keyword evidence="1" id="KW-0378">Hydrolase</keyword>
<dbReference type="GO" id="GO:0006281">
    <property type="term" value="P:DNA repair"/>
    <property type="evidence" value="ECO:0007669"/>
    <property type="project" value="TreeGrafter"/>
</dbReference>
<dbReference type="InterPro" id="IPR027417">
    <property type="entry name" value="P-loop_NTPase"/>
</dbReference>
<protein>
    <recommendedName>
        <fullName evidence="8">DEAD/DEAH box helicase</fullName>
    </recommendedName>
</protein>
<dbReference type="PANTHER" id="PTHR45766:SF6">
    <property type="entry name" value="SWI_SNF-RELATED MATRIX-ASSOCIATED ACTIN-DEPENDENT REGULATOR OF CHROMATIN SUBFAMILY A-LIKE PROTEIN 1"/>
    <property type="match status" value="1"/>
</dbReference>
<dbReference type="Gene3D" id="3.40.50.300">
    <property type="entry name" value="P-loop containing nucleotide triphosphate hydrolases"/>
    <property type="match status" value="1"/>
</dbReference>
<dbReference type="AlphaFoldDB" id="A0A7X1WC37"/>
<organism evidence="6 7">
    <name type="scientific">Pseudomonas helleri</name>
    <dbReference type="NCBI Taxonomy" id="1608996"/>
    <lineage>
        <taxon>Bacteria</taxon>
        <taxon>Pseudomonadati</taxon>
        <taxon>Pseudomonadota</taxon>
        <taxon>Gammaproteobacteria</taxon>
        <taxon>Pseudomonadales</taxon>
        <taxon>Pseudomonadaceae</taxon>
        <taxon>Pseudomonas</taxon>
    </lineage>
</organism>
<keyword evidence="2" id="KW-0547">Nucleotide-binding</keyword>
<dbReference type="InterPro" id="IPR000330">
    <property type="entry name" value="SNF2_N"/>
</dbReference>
<comment type="caution">
    <text evidence="6">The sequence shown here is derived from an EMBL/GenBank/DDBJ whole genome shotgun (WGS) entry which is preliminary data.</text>
</comment>
<dbReference type="InterPro" id="IPR001650">
    <property type="entry name" value="Helicase_C-like"/>
</dbReference>
<keyword evidence="2" id="KW-0347">Helicase</keyword>
<evidence type="ECO:0008006" key="8">
    <source>
        <dbReference type="Google" id="ProtNLM"/>
    </source>
</evidence>
<evidence type="ECO:0000256" key="3">
    <source>
        <dbReference type="SAM" id="Coils"/>
    </source>
</evidence>
<proteinExistence type="predicted"/>
<dbReference type="PANTHER" id="PTHR45766">
    <property type="entry name" value="DNA ANNEALING HELICASE AND ENDONUCLEASE ZRANB3 FAMILY MEMBER"/>
    <property type="match status" value="1"/>
</dbReference>
<feature type="coiled-coil region" evidence="3">
    <location>
        <begin position="366"/>
        <end position="400"/>
    </location>
</feature>
<dbReference type="EMBL" id="WIWJ01000042">
    <property type="protein sequence ID" value="MQT48987.1"/>
    <property type="molecule type" value="Genomic_DNA"/>
</dbReference>
<feature type="domain" description="Helicase C-terminal" evidence="5">
    <location>
        <begin position="412"/>
        <end position="567"/>
    </location>
</feature>
<sequence>MVLLMSILKMEFNNNQYQCHTVFEYKDYPKDAGFKWEKKAKCWYTDSIILTKNLIDTLKKEKFVYEMSDSFTEQYEKEEKALKANLKAASKVASKFKAPAPVGLDYLPYQKAGIEYASKKGSALFADEMGLGKTIQAIGVINTKPNVKKVLVICPATLKTNWKRELSKWLVNDDLRNAVSVVGSKIGLSTSDIICDVMNYDLIAKKAATLALVEYDYIIFDEAHYLKNEKSKRTEEALKIKSKNFFALTGTPFLNNPFEIFTIANKLDPVAFKSYGSFGYRYCSGHFQKVDPDSLKNLDELQSKLKEAGMIRRLKKDVLGELPDKVHSTLAIPTDSSNSDFKFAIRAEGQFIEKSFKEYNSILTALSKIKKRTDEYSKKLEELRAMKTEFRSQISRIRRETAIAKAPIVAEYLQEAVESQGKVVFFAHHADVLDIVQNKLTAAGIKAVRVDGTMSQKARQASIDGFQNGDAQVFIGSIRACSEGITLTASSTVYFGEMDWTPAKMMQCEDRCHRIGQKNSVSVINVVVENTIDDYIASTLANKRIVISKLLNEENEQDGEYKEFDFDDFFKFFGMDAEKIESEEQQAA</sequence>
<dbReference type="GO" id="GO:0031297">
    <property type="term" value="P:replication fork processing"/>
    <property type="evidence" value="ECO:0007669"/>
    <property type="project" value="TreeGrafter"/>
</dbReference>
<dbReference type="GO" id="GO:0004386">
    <property type="term" value="F:helicase activity"/>
    <property type="evidence" value="ECO:0007669"/>
    <property type="project" value="UniProtKB-KW"/>
</dbReference>
<keyword evidence="2" id="KW-0067">ATP-binding</keyword>
<dbReference type="Pfam" id="PF00176">
    <property type="entry name" value="SNF2-rel_dom"/>
    <property type="match status" value="1"/>
</dbReference>